<proteinExistence type="predicted"/>
<accession>A0A8T1W3J5</accession>
<organism evidence="2 3">
    <name type="scientific">Phytophthora boehmeriae</name>
    <dbReference type="NCBI Taxonomy" id="109152"/>
    <lineage>
        <taxon>Eukaryota</taxon>
        <taxon>Sar</taxon>
        <taxon>Stramenopiles</taxon>
        <taxon>Oomycota</taxon>
        <taxon>Peronosporomycetes</taxon>
        <taxon>Peronosporales</taxon>
        <taxon>Peronosporaceae</taxon>
        <taxon>Phytophthora</taxon>
    </lineage>
</organism>
<sequence length="244" mass="26314">MKFSTIAAAASIAVAMNSLPTLAGDSKDYYTVPVADLAKNNMTEDMIRTDLTPVSQETTPTVTPSESDRLTPTPITQDDGSNYHTVRVKDLPVYKGDFINLTPVSVGTAPTTTNQDGSNYQTVRVADLNKNKMTEDMIRTDLTPVSQESTPTTQDGSNYHTVPVKDLPKYNKDFEFVNLTPVNEGFAPTTALAPCTESPASAGSANYHTIRVADLPKEKMTDDMIRTNLTPVSQGSTPSAPSTM</sequence>
<comment type="caution">
    <text evidence="2">The sequence shown here is derived from an EMBL/GenBank/DDBJ whole genome shotgun (WGS) entry which is preliminary data.</text>
</comment>
<gene>
    <name evidence="2" type="ORF">PHYBOEH_007996</name>
</gene>
<evidence type="ECO:0000256" key="1">
    <source>
        <dbReference type="SAM" id="MobiDB-lite"/>
    </source>
</evidence>
<name>A0A8T1W3J5_9STRA</name>
<evidence type="ECO:0000313" key="2">
    <source>
        <dbReference type="EMBL" id="KAG7388207.1"/>
    </source>
</evidence>
<reference evidence="2" key="1">
    <citation type="submission" date="2021-02" db="EMBL/GenBank/DDBJ databases">
        <authorList>
            <person name="Palmer J.M."/>
        </authorList>
    </citation>
    <scope>NUCLEOTIDE SEQUENCE</scope>
    <source>
        <strain evidence="2">SCRP23</strain>
    </source>
</reference>
<dbReference type="Proteomes" id="UP000693981">
    <property type="component" value="Unassembled WGS sequence"/>
</dbReference>
<feature type="compositionally biased region" description="Polar residues" evidence="1">
    <location>
        <begin position="73"/>
        <end position="83"/>
    </location>
</feature>
<feature type="region of interest" description="Disordered" evidence="1">
    <location>
        <begin position="52"/>
        <end position="83"/>
    </location>
</feature>
<dbReference type="EMBL" id="JAGDFL010000452">
    <property type="protein sequence ID" value="KAG7388207.1"/>
    <property type="molecule type" value="Genomic_DNA"/>
</dbReference>
<feature type="compositionally biased region" description="Polar residues" evidence="1">
    <location>
        <begin position="52"/>
        <end position="65"/>
    </location>
</feature>
<dbReference type="AlphaFoldDB" id="A0A8T1W3J5"/>
<protein>
    <submittedName>
        <fullName evidence="2">Uncharacterized protein</fullName>
    </submittedName>
</protein>
<evidence type="ECO:0000313" key="3">
    <source>
        <dbReference type="Proteomes" id="UP000693981"/>
    </source>
</evidence>
<keyword evidence="3" id="KW-1185">Reference proteome</keyword>